<dbReference type="STRING" id="927664.SAMN05421780_108163"/>
<evidence type="ECO:0000313" key="2">
    <source>
        <dbReference type="Proteomes" id="UP000199514"/>
    </source>
</evidence>
<dbReference type="Proteomes" id="UP000199514">
    <property type="component" value="Unassembled WGS sequence"/>
</dbReference>
<keyword evidence="2" id="KW-1185">Reference proteome</keyword>
<dbReference type="EMBL" id="FOLE01000008">
    <property type="protein sequence ID" value="SFC70642.1"/>
    <property type="molecule type" value="Genomic_DNA"/>
</dbReference>
<organism evidence="1 2">
    <name type="scientific">Flexibacter flexilis DSM 6793</name>
    <dbReference type="NCBI Taxonomy" id="927664"/>
    <lineage>
        <taxon>Bacteria</taxon>
        <taxon>Pseudomonadati</taxon>
        <taxon>Bacteroidota</taxon>
        <taxon>Cytophagia</taxon>
        <taxon>Cytophagales</taxon>
        <taxon>Flexibacteraceae</taxon>
        <taxon>Flexibacter</taxon>
    </lineage>
</organism>
<gene>
    <name evidence="1" type="ORF">SAMN05421780_108163</name>
</gene>
<protein>
    <submittedName>
        <fullName evidence="1">Uncharacterized protein</fullName>
    </submittedName>
</protein>
<evidence type="ECO:0000313" key="1">
    <source>
        <dbReference type="EMBL" id="SFC70642.1"/>
    </source>
</evidence>
<dbReference type="AlphaFoldDB" id="A0A1I1LDQ9"/>
<name>A0A1I1LDQ9_9BACT</name>
<proteinExistence type="predicted"/>
<reference evidence="1 2" key="1">
    <citation type="submission" date="2016-10" db="EMBL/GenBank/DDBJ databases">
        <authorList>
            <person name="de Groot N.N."/>
        </authorList>
    </citation>
    <scope>NUCLEOTIDE SEQUENCE [LARGE SCALE GENOMIC DNA]</scope>
    <source>
        <strain evidence="1 2">DSM 6793</strain>
    </source>
</reference>
<accession>A0A1I1LDQ9</accession>
<sequence>MSFIFIMKTLPLLTIAAVLLLITGCGTPYYRDDSAINVGCTDNCMTFNVKITTGEGSITPLANTLVELEWSESSVGRLIGRGVTAADGTISFSFKAKEEELHSGSYYITAQRGGGYITQSRKFYVTNGSAIVNTEIHVPSIATLKVVYKNFNPVADGDYFSCNRYYNGGTYTRIGRSFTKNGGAFTQIEEISTTAGNQYTYFDIKRIKNGITTITKDSAFVGRGQTKIYEIEY</sequence>